<organism evidence="10 11">
    <name type="scientific">Entotheonella factor</name>
    <dbReference type="NCBI Taxonomy" id="1429438"/>
    <lineage>
        <taxon>Bacteria</taxon>
        <taxon>Pseudomonadati</taxon>
        <taxon>Nitrospinota/Tectimicrobiota group</taxon>
        <taxon>Candidatus Tectimicrobiota</taxon>
        <taxon>Candidatus Entotheonellia</taxon>
        <taxon>Candidatus Entotheonellales</taxon>
        <taxon>Candidatus Entotheonellaceae</taxon>
        <taxon>Candidatus Entotheonella</taxon>
    </lineage>
</organism>
<keyword evidence="4 6" id="KW-0274">FAD</keyword>
<dbReference type="HOGENOM" id="CLU_018204_3_2_7"/>
<sequence length="400" mass="43830">MDFRITEEHRRLQERCKHLAADFATRAAEHDRDASHPLENYEMLRREGFYALNVPKDLGGSGVGLLGHTLAFEALAQGCQATALAFNMHLSIVGPLMESAEVSQAVKRRVADLVVRDKALIAGNFSETSSTALIGAHTPESRGKRRAGGGYDLNGRKMFASMLSAADYVAAFVYPDEATAPTAGLLVLIPQDAPGRHVNANWDTLGMRATRSDSLIMENCHVSEDAVLLRTEDIRPFRLHASNWLWGSYTAVYLGVGAAAYEAAKEAMHNRHPRGFNQSLAHHPDVRRKIAEMSVDLEAARLMTYHSAWLSDQQGPTPETLAALFRAKYMVGEAVSRITRAALSLGGAHALFKTSLIERLFRDGAVAPMQFPPSDFCLSNIGVLELGLDAEELLPPLKRE</sequence>
<keyword evidence="11" id="KW-1185">Reference proteome</keyword>
<dbReference type="Pfam" id="PF02771">
    <property type="entry name" value="Acyl-CoA_dh_N"/>
    <property type="match status" value="1"/>
</dbReference>
<dbReference type="Gene3D" id="2.40.110.10">
    <property type="entry name" value="Butyryl-CoA Dehydrogenase, subunit A, domain 2"/>
    <property type="match status" value="1"/>
</dbReference>
<dbReference type="Proteomes" id="UP000019141">
    <property type="component" value="Unassembled WGS sequence"/>
</dbReference>
<dbReference type="InterPro" id="IPR013786">
    <property type="entry name" value="AcylCoA_DH/ox_N"/>
</dbReference>
<dbReference type="Gene3D" id="1.10.540.10">
    <property type="entry name" value="Acyl-CoA dehydrogenase/oxidase, N-terminal domain"/>
    <property type="match status" value="1"/>
</dbReference>
<evidence type="ECO:0000256" key="4">
    <source>
        <dbReference type="ARBA" id="ARBA00022827"/>
    </source>
</evidence>
<keyword evidence="5 6" id="KW-0560">Oxidoreductase</keyword>
<proteinExistence type="inferred from homology"/>
<dbReference type="Pfam" id="PF00441">
    <property type="entry name" value="Acyl-CoA_dh_1"/>
    <property type="match status" value="1"/>
</dbReference>
<dbReference type="GO" id="GO:0003995">
    <property type="term" value="F:acyl-CoA dehydrogenase activity"/>
    <property type="evidence" value="ECO:0007669"/>
    <property type="project" value="TreeGrafter"/>
</dbReference>
<dbReference type="GO" id="GO:0050660">
    <property type="term" value="F:flavin adenine dinucleotide binding"/>
    <property type="evidence" value="ECO:0007669"/>
    <property type="project" value="InterPro"/>
</dbReference>
<dbReference type="InterPro" id="IPR037069">
    <property type="entry name" value="AcylCoA_DH/ox_N_sf"/>
</dbReference>
<evidence type="ECO:0000256" key="3">
    <source>
        <dbReference type="ARBA" id="ARBA00022630"/>
    </source>
</evidence>
<dbReference type="SUPFAM" id="SSF47203">
    <property type="entry name" value="Acyl-CoA dehydrogenase C-terminal domain-like"/>
    <property type="match status" value="1"/>
</dbReference>
<protein>
    <recommendedName>
        <fullName evidence="12">Acyl-CoA dehydrogenase</fullName>
    </recommendedName>
</protein>
<dbReference type="CDD" id="cd00567">
    <property type="entry name" value="ACAD"/>
    <property type="match status" value="1"/>
</dbReference>
<keyword evidence="3 6" id="KW-0285">Flavoprotein</keyword>
<dbReference type="PANTHER" id="PTHR43884:SF25">
    <property type="entry name" value="ACYL-COA DEHYDROGENASE YDBM-RELATED"/>
    <property type="match status" value="1"/>
</dbReference>
<evidence type="ECO:0000256" key="5">
    <source>
        <dbReference type="ARBA" id="ARBA00023002"/>
    </source>
</evidence>
<dbReference type="InterPro" id="IPR006091">
    <property type="entry name" value="Acyl-CoA_Oxase/DH_mid-dom"/>
</dbReference>
<feature type="domain" description="Acyl-CoA dehydrogenase/oxidase C-terminal" evidence="7">
    <location>
        <begin position="251"/>
        <end position="363"/>
    </location>
</feature>
<gene>
    <name evidence="10" type="ORF">ETSY1_32700</name>
</gene>
<accession>W4LB39</accession>
<comment type="cofactor">
    <cofactor evidence="1 6">
        <name>FAD</name>
        <dbReference type="ChEBI" id="CHEBI:57692"/>
    </cofactor>
</comment>
<evidence type="ECO:0000259" key="7">
    <source>
        <dbReference type="Pfam" id="PF00441"/>
    </source>
</evidence>
<evidence type="ECO:0000256" key="6">
    <source>
        <dbReference type="RuleBase" id="RU362125"/>
    </source>
</evidence>
<evidence type="ECO:0000259" key="9">
    <source>
        <dbReference type="Pfam" id="PF02771"/>
    </source>
</evidence>
<reference evidence="10 11" key="1">
    <citation type="journal article" date="2014" name="Nature">
        <title>An environmental bacterial taxon with a large and distinct metabolic repertoire.</title>
        <authorList>
            <person name="Wilson M.C."/>
            <person name="Mori T."/>
            <person name="Ruckert C."/>
            <person name="Uria A.R."/>
            <person name="Helf M.J."/>
            <person name="Takada K."/>
            <person name="Gernert C."/>
            <person name="Steffens U.A."/>
            <person name="Heycke N."/>
            <person name="Schmitt S."/>
            <person name="Rinke C."/>
            <person name="Helfrich E.J."/>
            <person name="Brachmann A.O."/>
            <person name="Gurgui C."/>
            <person name="Wakimoto T."/>
            <person name="Kracht M."/>
            <person name="Crusemann M."/>
            <person name="Hentschel U."/>
            <person name="Abe I."/>
            <person name="Matsunaga S."/>
            <person name="Kalinowski J."/>
            <person name="Takeyama H."/>
            <person name="Piel J."/>
        </authorList>
    </citation>
    <scope>NUCLEOTIDE SEQUENCE [LARGE SCALE GENOMIC DNA]</scope>
    <source>
        <strain evidence="11">TSY1</strain>
    </source>
</reference>
<feature type="domain" description="Acyl-CoA oxidase/dehydrogenase middle" evidence="8">
    <location>
        <begin position="137"/>
        <end position="220"/>
    </location>
</feature>
<evidence type="ECO:0008006" key="12">
    <source>
        <dbReference type="Google" id="ProtNLM"/>
    </source>
</evidence>
<evidence type="ECO:0000256" key="2">
    <source>
        <dbReference type="ARBA" id="ARBA00009347"/>
    </source>
</evidence>
<comment type="similarity">
    <text evidence="2 6">Belongs to the acyl-CoA dehydrogenase family.</text>
</comment>
<evidence type="ECO:0000256" key="1">
    <source>
        <dbReference type="ARBA" id="ARBA00001974"/>
    </source>
</evidence>
<dbReference type="SUPFAM" id="SSF56645">
    <property type="entry name" value="Acyl-CoA dehydrogenase NM domain-like"/>
    <property type="match status" value="1"/>
</dbReference>
<feature type="domain" description="Acyl-CoA dehydrogenase/oxidase N-terminal" evidence="9">
    <location>
        <begin position="6"/>
        <end position="99"/>
    </location>
</feature>
<comment type="caution">
    <text evidence="10">The sequence shown here is derived from an EMBL/GenBank/DDBJ whole genome shotgun (WGS) entry which is preliminary data.</text>
</comment>
<dbReference type="Pfam" id="PF02770">
    <property type="entry name" value="Acyl-CoA_dh_M"/>
    <property type="match status" value="1"/>
</dbReference>
<dbReference type="EMBL" id="AZHW01000982">
    <property type="protein sequence ID" value="ETW94935.1"/>
    <property type="molecule type" value="Genomic_DNA"/>
</dbReference>
<dbReference type="InterPro" id="IPR009100">
    <property type="entry name" value="AcylCoA_DH/oxidase_NM_dom_sf"/>
</dbReference>
<dbReference type="PANTHER" id="PTHR43884">
    <property type="entry name" value="ACYL-COA DEHYDROGENASE"/>
    <property type="match status" value="1"/>
</dbReference>
<evidence type="ECO:0000313" key="10">
    <source>
        <dbReference type="EMBL" id="ETW94935.1"/>
    </source>
</evidence>
<evidence type="ECO:0000313" key="11">
    <source>
        <dbReference type="Proteomes" id="UP000019141"/>
    </source>
</evidence>
<dbReference type="Gene3D" id="1.20.140.10">
    <property type="entry name" value="Butyryl-CoA Dehydrogenase, subunit A, domain 3"/>
    <property type="match status" value="1"/>
</dbReference>
<dbReference type="AlphaFoldDB" id="W4LB39"/>
<dbReference type="InterPro" id="IPR009075">
    <property type="entry name" value="AcylCo_DH/oxidase_C"/>
</dbReference>
<dbReference type="InterPro" id="IPR036250">
    <property type="entry name" value="AcylCo_DH-like_C"/>
</dbReference>
<name>W4LB39_ENTF1</name>
<dbReference type="PIRSF" id="PIRSF016578">
    <property type="entry name" value="HsaA"/>
    <property type="match status" value="1"/>
</dbReference>
<evidence type="ECO:0000259" key="8">
    <source>
        <dbReference type="Pfam" id="PF02770"/>
    </source>
</evidence>
<dbReference type="InterPro" id="IPR046373">
    <property type="entry name" value="Acyl-CoA_Oxase/DH_mid-dom_sf"/>
</dbReference>